<dbReference type="Pfam" id="PF00102">
    <property type="entry name" value="Y_phosphatase"/>
    <property type="match status" value="1"/>
</dbReference>
<dbReference type="GO" id="GO:0019901">
    <property type="term" value="F:protein kinase binding"/>
    <property type="evidence" value="ECO:0007669"/>
    <property type="project" value="TreeGrafter"/>
</dbReference>
<evidence type="ECO:0000256" key="2">
    <source>
        <dbReference type="ARBA" id="ARBA00013064"/>
    </source>
</evidence>
<evidence type="ECO:0000256" key="5">
    <source>
        <dbReference type="ARBA" id="ARBA00022912"/>
    </source>
</evidence>
<evidence type="ECO:0000313" key="8">
    <source>
        <dbReference type="EMBL" id="KAJ9594719.1"/>
    </source>
</evidence>
<evidence type="ECO:0000256" key="3">
    <source>
        <dbReference type="ARBA" id="ARBA00022553"/>
    </source>
</evidence>
<dbReference type="InterPro" id="IPR000242">
    <property type="entry name" value="PTP_cat"/>
</dbReference>
<keyword evidence="9" id="KW-1185">Reference proteome</keyword>
<evidence type="ECO:0000256" key="6">
    <source>
        <dbReference type="ARBA" id="ARBA00023136"/>
    </source>
</evidence>
<sequence>NNINIEGYYNNHSLATQGERGRPSGVSSVCKMNTVISRSNIETEFQEIDSKGTWPLLYQHIRNECLNYDYTFLEARKTQNKNLNRYRDVSPYDHSRVVLSKGPCDYINANLVTMERAHRRYILTQGPLPHTAGHFWLMVWEQNCKAVLMLNRIIEKNQV</sequence>
<dbReference type="GO" id="GO:0046426">
    <property type="term" value="P:negative regulation of receptor signaling pathway via JAK-STAT"/>
    <property type="evidence" value="ECO:0007669"/>
    <property type="project" value="TreeGrafter"/>
</dbReference>
<dbReference type="GO" id="GO:0005634">
    <property type="term" value="C:nucleus"/>
    <property type="evidence" value="ECO:0007669"/>
    <property type="project" value="TreeGrafter"/>
</dbReference>
<dbReference type="PANTHER" id="PTHR46047">
    <property type="entry name" value="TYROSINE-PROTEIN PHOSPHATASE NON-RECEPTOR TYPE 61F"/>
    <property type="match status" value="1"/>
</dbReference>
<dbReference type="GO" id="GO:0005737">
    <property type="term" value="C:cytoplasm"/>
    <property type="evidence" value="ECO:0007669"/>
    <property type="project" value="TreeGrafter"/>
</dbReference>
<dbReference type="PROSITE" id="PS50055">
    <property type="entry name" value="TYR_PHOSPHATASE_PTP"/>
    <property type="match status" value="1"/>
</dbReference>
<name>A0AAD8ELY0_DIPPU</name>
<dbReference type="PRINTS" id="PR00700">
    <property type="entry name" value="PRTYPHPHTASE"/>
</dbReference>
<evidence type="ECO:0000256" key="4">
    <source>
        <dbReference type="ARBA" id="ARBA00022801"/>
    </source>
</evidence>
<gene>
    <name evidence="8" type="ORF">L9F63_013993</name>
</gene>
<feature type="non-terminal residue" evidence="8">
    <location>
        <position position="159"/>
    </location>
</feature>
<proteinExistence type="predicted"/>
<evidence type="ECO:0000256" key="1">
    <source>
        <dbReference type="ARBA" id="ARBA00004308"/>
    </source>
</evidence>
<accession>A0AAD8ELY0</accession>
<evidence type="ECO:0000313" key="9">
    <source>
        <dbReference type="Proteomes" id="UP001233999"/>
    </source>
</evidence>
<dbReference type="GO" id="GO:0004726">
    <property type="term" value="F:non-membrane spanning protein tyrosine phosphatase activity"/>
    <property type="evidence" value="ECO:0007669"/>
    <property type="project" value="TreeGrafter"/>
</dbReference>
<keyword evidence="4" id="KW-0378">Hydrolase</keyword>
<comment type="caution">
    <text evidence="8">The sequence shown here is derived from an EMBL/GenBank/DDBJ whole genome shotgun (WGS) entry which is preliminary data.</text>
</comment>
<dbReference type="InterPro" id="IPR051985">
    <property type="entry name" value="NR_tyrosine_phosphatase"/>
</dbReference>
<dbReference type="SMART" id="SM00194">
    <property type="entry name" value="PTPc"/>
    <property type="match status" value="1"/>
</dbReference>
<dbReference type="AlphaFoldDB" id="A0AAD8ELY0"/>
<dbReference type="SUPFAM" id="SSF52799">
    <property type="entry name" value="(Phosphotyrosine protein) phosphatases II"/>
    <property type="match status" value="1"/>
</dbReference>
<dbReference type="GO" id="GO:0070373">
    <property type="term" value="P:negative regulation of ERK1 and ERK2 cascade"/>
    <property type="evidence" value="ECO:0007669"/>
    <property type="project" value="TreeGrafter"/>
</dbReference>
<keyword evidence="5" id="KW-0904">Protein phosphatase</keyword>
<feature type="non-terminal residue" evidence="8">
    <location>
        <position position="1"/>
    </location>
</feature>
<dbReference type="InterPro" id="IPR029021">
    <property type="entry name" value="Prot-tyrosine_phosphatase-like"/>
</dbReference>
<protein>
    <recommendedName>
        <fullName evidence="2">protein-tyrosine-phosphatase</fullName>
        <ecNumber evidence="2">3.1.3.48</ecNumber>
    </recommendedName>
</protein>
<keyword evidence="3" id="KW-0597">Phosphoprotein</keyword>
<dbReference type="EC" id="3.1.3.48" evidence="2"/>
<dbReference type="GO" id="GO:0012505">
    <property type="term" value="C:endomembrane system"/>
    <property type="evidence" value="ECO:0007669"/>
    <property type="project" value="UniProtKB-SubCell"/>
</dbReference>
<evidence type="ECO:0000259" key="7">
    <source>
        <dbReference type="PROSITE" id="PS50055"/>
    </source>
</evidence>
<dbReference type="EMBL" id="JASPKZ010002724">
    <property type="protein sequence ID" value="KAJ9594719.1"/>
    <property type="molecule type" value="Genomic_DNA"/>
</dbReference>
<reference evidence="8" key="1">
    <citation type="journal article" date="2023" name="IScience">
        <title>Live-bearing cockroach genome reveals convergent evolutionary mechanisms linked to viviparity in insects and beyond.</title>
        <authorList>
            <person name="Fouks B."/>
            <person name="Harrison M.C."/>
            <person name="Mikhailova A.A."/>
            <person name="Marchal E."/>
            <person name="English S."/>
            <person name="Carruthers M."/>
            <person name="Jennings E.C."/>
            <person name="Chiamaka E.L."/>
            <person name="Frigard R.A."/>
            <person name="Pippel M."/>
            <person name="Attardo G.M."/>
            <person name="Benoit J.B."/>
            <person name="Bornberg-Bauer E."/>
            <person name="Tobe S.S."/>
        </authorList>
    </citation>
    <scope>NUCLEOTIDE SEQUENCE</scope>
    <source>
        <strain evidence="8">Stay&amp;Tobe</strain>
    </source>
</reference>
<reference evidence="8" key="2">
    <citation type="submission" date="2023-05" db="EMBL/GenBank/DDBJ databases">
        <authorList>
            <person name="Fouks B."/>
        </authorList>
    </citation>
    <scope>NUCLEOTIDE SEQUENCE</scope>
    <source>
        <strain evidence="8">Stay&amp;Tobe</strain>
        <tissue evidence="8">Testes</tissue>
    </source>
</reference>
<dbReference type="Gene3D" id="3.90.190.10">
    <property type="entry name" value="Protein tyrosine phosphatase superfamily"/>
    <property type="match status" value="1"/>
</dbReference>
<keyword evidence="6" id="KW-0472">Membrane</keyword>
<organism evidence="8 9">
    <name type="scientific">Diploptera punctata</name>
    <name type="common">Pacific beetle cockroach</name>
    <dbReference type="NCBI Taxonomy" id="6984"/>
    <lineage>
        <taxon>Eukaryota</taxon>
        <taxon>Metazoa</taxon>
        <taxon>Ecdysozoa</taxon>
        <taxon>Arthropoda</taxon>
        <taxon>Hexapoda</taxon>
        <taxon>Insecta</taxon>
        <taxon>Pterygota</taxon>
        <taxon>Neoptera</taxon>
        <taxon>Polyneoptera</taxon>
        <taxon>Dictyoptera</taxon>
        <taxon>Blattodea</taxon>
        <taxon>Blaberoidea</taxon>
        <taxon>Blaberidae</taxon>
        <taxon>Diplopterinae</taxon>
        <taxon>Diploptera</taxon>
    </lineage>
</organism>
<dbReference type="Proteomes" id="UP001233999">
    <property type="component" value="Unassembled WGS sequence"/>
</dbReference>
<dbReference type="PANTHER" id="PTHR46047:SF3">
    <property type="entry name" value="TYROSINE-PROTEIN PHOSPHATASE NON-RECEPTOR TYPE 61F"/>
    <property type="match status" value="1"/>
</dbReference>
<feature type="domain" description="Tyrosine-protein phosphatase" evidence="7">
    <location>
        <begin position="41"/>
        <end position="159"/>
    </location>
</feature>
<comment type="subcellular location">
    <subcellularLocation>
        <location evidence="1">Endomembrane system</location>
    </subcellularLocation>
</comment>